<keyword evidence="2" id="KW-1185">Reference proteome</keyword>
<reference evidence="1 2" key="1">
    <citation type="submission" date="2017-05" db="EMBL/GenBank/DDBJ databases">
        <title>Genome Analysis of Maritalea myrionectae HL2708#5.</title>
        <authorList>
            <consortium name="Cotde Inc.-PKNU"/>
            <person name="Jang D."/>
            <person name="Oh H.-M."/>
        </authorList>
    </citation>
    <scope>NUCLEOTIDE SEQUENCE [LARGE SCALE GENOMIC DNA]</scope>
    <source>
        <strain evidence="1 2">HL2708#5</strain>
    </source>
</reference>
<dbReference type="AlphaFoldDB" id="A0A2R4MGW0"/>
<name>A0A2R4MGW0_9HYPH</name>
<evidence type="ECO:0000313" key="2">
    <source>
        <dbReference type="Proteomes" id="UP000258927"/>
    </source>
</evidence>
<protein>
    <recommendedName>
        <fullName evidence="3">FAD dependent oxidoreductase domain-containing protein</fullName>
    </recommendedName>
</protein>
<dbReference type="RefSeq" id="WP_162889263.1">
    <property type="nucleotide sequence ID" value="NZ_CP021330.1"/>
</dbReference>
<dbReference type="KEGG" id="mmyr:MXMO3_02607"/>
<sequence>MADKYDLVIFGSTATARVLAFCLAQSHDLRVLLVFDRDQAYRLAPSPQLSAGYCTSPLFFRHVREGALAAQRLVSPLNDDKLVQTKAIGAFASRKQHLPLLEFAEGAAIHADVVCERRVHAQSQSEQLVFPEAQIFDGALISRAMAASNEEHGHYGSVERSSLNTAHITRDGRFSGRADNQGLKAERVLLLDQDMIHEELMAAPQDTPIVPHMQQIMRFQQHKPSSLAAQQDVSTGLWQFQQSDADLLFSAPGRVDQLATHLFKHHPDIADRRVRQIDQLRMLNAKDGYPILDVVGARKALCFLGAQHFELALATELAKHIAQLLSGTTQPADPFWQHAQLDRQRGGDGTLLRAEMDGAHG</sequence>
<dbReference type="EMBL" id="CP021330">
    <property type="protein sequence ID" value="AVX05119.1"/>
    <property type="molecule type" value="Genomic_DNA"/>
</dbReference>
<dbReference type="Proteomes" id="UP000258927">
    <property type="component" value="Chromosome"/>
</dbReference>
<dbReference type="STRING" id="1122213.GCA_000423365_00243"/>
<evidence type="ECO:0000313" key="1">
    <source>
        <dbReference type="EMBL" id="AVX05119.1"/>
    </source>
</evidence>
<evidence type="ECO:0008006" key="3">
    <source>
        <dbReference type="Google" id="ProtNLM"/>
    </source>
</evidence>
<accession>A0A2R4MGW0</accession>
<organism evidence="1 2">
    <name type="scientific">Maritalea myrionectae</name>
    <dbReference type="NCBI Taxonomy" id="454601"/>
    <lineage>
        <taxon>Bacteria</taxon>
        <taxon>Pseudomonadati</taxon>
        <taxon>Pseudomonadota</taxon>
        <taxon>Alphaproteobacteria</taxon>
        <taxon>Hyphomicrobiales</taxon>
        <taxon>Devosiaceae</taxon>
        <taxon>Maritalea</taxon>
    </lineage>
</organism>
<proteinExistence type="predicted"/>
<gene>
    <name evidence="1" type="ORF">MXMO3_02607</name>
</gene>